<dbReference type="Proteomes" id="UP000798662">
    <property type="component" value="Chromosome 1"/>
</dbReference>
<protein>
    <submittedName>
        <fullName evidence="1">Uncharacterized protein</fullName>
    </submittedName>
</protein>
<name>A0ACC3BTR1_PYRYE</name>
<gene>
    <name evidence="1" type="ORF">I4F81_003929</name>
</gene>
<evidence type="ECO:0000313" key="1">
    <source>
        <dbReference type="EMBL" id="KAK1861345.1"/>
    </source>
</evidence>
<organism evidence="1 2">
    <name type="scientific">Pyropia yezoensis</name>
    <name type="common">Susabi-nori</name>
    <name type="synonym">Porphyra yezoensis</name>
    <dbReference type="NCBI Taxonomy" id="2788"/>
    <lineage>
        <taxon>Eukaryota</taxon>
        <taxon>Rhodophyta</taxon>
        <taxon>Bangiophyceae</taxon>
        <taxon>Bangiales</taxon>
        <taxon>Bangiaceae</taxon>
        <taxon>Pyropia</taxon>
    </lineage>
</organism>
<dbReference type="EMBL" id="CM020618">
    <property type="protein sequence ID" value="KAK1861345.1"/>
    <property type="molecule type" value="Genomic_DNA"/>
</dbReference>
<reference evidence="1" key="1">
    <citation type="submission" date="2019-11" db="EMBL/GenBank/DDBJ databases">
        <title>Nori genome reveals adaptations in red seaweeds to the harsh intertidal environment.</title>
        <authorList>
            <person name="Wang D."/>
            <person name="Mao Y."/>
        </authorList>
    </citation>
    <scope>NUCLEOTIDE SEQUENCE</scope>
    <source>
        <tissue evidence="1">Gametophyte</tissue>
    </source>
</reference>
<keyword evidence="2" id="KW-1185">Reference proteome</keyword>
<evidence type="ECO:0000313" key="2">
    <source>
        <dbReference type="Proteomes" id="UP000798662"/>
    </source>
</evidence>
<proteinExistence type="predicted"/>
<sequence>MCMAGSWWTSLRSTRLNKGAVCRWAVASATSPLVREACTFGAADEELVFRTAGGPAFSVHNDKQVMCVGVSAVQSADVANCGGHGPRVAFGDGRLAAPAVANGTGFVVAGTVARAATLAGAVRLDVYTPKRLSASKMGAVAAALAAAAGVATGVATADVGASAAAAAAGAAVQTVYMRVAPAAAAAARSAMVDALASEAVARAARLAPGGLHLEALSSAPGSGASSGGSPADAVGGLSTLAVGLIAGAVVVPLVVVVLASAAVRAQAVSVAAESDLSYSSQQFCVR</sequence>
<comment type="caution">
    <text evidence="1">The sequence shown here is derived from an EMBL/GenBank/DDBJ whole genome shotgun (WGS) entry which is preliminary data.</text>
</comment>
<accession>A0ACC3BTR1</accession>